<dbReference type="GeneID" id="117566642"/>
<evidence type="ECO:0000256" key="1">
    <source>
        <dbReference type="ARBA" id="ARBA00004651"/>
    </source>
</evidence>
<dbReference type="AlphaFoldDB" id="A0A9C6T1W4"/>
<keyword evidence="3 8" id="KW-0812">Transmembrane</keyword>
<proteinExistence type="predicted"/>
<keyword evidence="2" id="KW-1003">Cell membrane</keyword>
<feature type="signal peptide" evidence="9">
    <location>
        <begin position="1"/>
        <end position="19"/>
    </location>
</feature>
<dbReference type="Proteomes" id="UP000515160">
    <property type="component" value="Chromosome 3"/>
</dbReference>
<dbReference type="RefSeq" id="XP_051859941.1">
    <property type="nucleotide sequence ID" value="XM_052003981.1"/>
</dbReference>
<reference evidence="11" key="1">
    <citation type="submission" date="2025-08" db="UniProtKB">
        <authorList>
            <consortium name="RefSeq"/>
        </authorList>
    </citation>
    <scope>IDENTIFICATION</scope>
    <source>
        <strain evidence="11">15112-1751.03</strain>
        <tissue evidence="11">Whole Adult</tissue>
    </source>
</reference>
<evidence type="ECO:0000256" key="5">
    <source>
        <dbReference type="ARBA" id="ARBA00023136"/>
    </source>
</evidence>
<organism evidence="10 11">
    <name type="scientific">Drosophila albomicans</name>
    <name type="common">Fruit fly</name>
    <dbReference type="NCBI Taxonomy" id="7291"/>
    <lineage>
        <taxon>Eukaryota</taxon>
        <taxon>Metazoa</taxon>
        <taxon>Ecdysozoa</taxon>
        <taxon>Arthropoda</taxon>
        <taxon>Hexapoda</taxon>
        <taxon>Insecta</taxon>
        <taxon>Pterygota</taxon>
        <taxon>Neoptera</taxon>
        <taxon>Endopterygota</taxon>
        <taxon>Diptera</taxon>
        <taxon>Brachycera</taxon>
        <taxon>Muscomorpha</taxon>
        <taxon>Ephydroidea</taxon>
        <taxon>Drosophilidae</taxon>
        <taxon>Drosophila</taxon>
    </lineage>
</organism>
<feature type="transmembrane region" description="Helical" evidence="8">
    <location>
        <begin position="314"/>
        <end position="332"/>
    </location>
</feature>
<name>A0A9C6T1W4_DROAB</name>
<evidence type="ECO:0000256" key="4">
    <source>
        <dbReference type="ARBA" id="ARBA00022989"/>
    </source>
</evidence>
<dbReference type="PANTHER" id="PTHR42643">
    <property type="entry name" value="IONOTROPIC RECEPTOR 20A-RELATED"/>
    <property type="match status" value="1"/>
</dbReference>
<sequence>MHFSTSVLVVVFGFSLALALEFSELPQQQELLLQRQQQQQLLQLLLRIRSERHYDTILLYGRAPCVFHAVLPLLQLPTVLLSRGSSHRDWEFSTELLLLCCGVNAEQEQNSRTSWKLQTARRLIYVETRLQPQRLCEDYFERELYNVALLDAEFATSGSFYSCRSFQKPSYAQLQILDSLPIYVEQFRDMQGAILRSEADQLAPRSMLYRDAKSGKIRMIGYVANVVNTFVERVNATLQLRDDYELGKITYYGDIEKLTQQNLLDVAATLGSTMTADNWEYISYPYIITSYCVMVPVPAALPYKSIYTVVVEPLVLGILVLLFFIFSLLLIYSQRLTWRDFSFASVLLNDRSLRGLLGQSFPWPEHATRHVKAICCLMCFSSIMTTTMYQAYLQSLFTHPPPEASIRSLQEVPYSRYKVAMDRREATNLLKSRNLTLDDTKSGYILDDWNEFVHMRDTFNASFIYPVTELRWKTYAEQQRLFARPAFYYSDDICLHRMVMLSFPMRRSLPYRERFEEHMMHMQDFGMLESWMDHSFFDMVELGLTPLKDFSEPVTDEDILYLRDLTWVWLFYAIGHVLATILFAVECYRGRERGTATPMT</sequence>
<dbReference type="InterPro" id="IPR052192">
    <property type="entry name" value="Insect_Ionotropic_Sensory_Rcpt"/>
</dbReference>
<feature type="chain" id="PRO_5038461527" evidence="9">
    <location>
        <begin position="20"/>
        <end position="600"/>
    </location>
</feature>
<evidence type="ECO:0000256" key="3">
    <source>
        <dbReference type="ARBA" id="ARBA00022692"/>
    </source>
</evidence>
<evidence type="ECO:0000256" key="6">
    <source>
        <dbReference type="ARBA" id="ARBA00023170"/>
    </source>
</evidence>
<keyword evidence="10" id="KW-1185">Reference proteome</keyword>
<keyword evidence="9" id="KW-0732">Signal</keyword>
<comment type="subcellular location">
    <subcellularLocation>
        <location evidence="1">Cell membrane</location>
        <topology evidence="1">Multi-pass membrane protein</topology>
    </subcellularLocation>
</comment>
<keyword evidence="5 8" id="KW-0472">Membrane</keyword>
<dbReference type="GO" id="GO:0005886">
    <property type="term" value="C:plasma membrane"/>
    <property type="evidence" value="ECO:0007669"/>
    <property type="project" value="UniProtKB-SubCell"/>
</dbReference>
<keyword evidence="6" id="KW-0675">Receptor</keyword>
<accession>A0A9C6T1W4</accession>
<evidence type="ECO:0000256" key="7">
    <source>
        <dbReference type="ARBA" id="ARBA00023180"/>
    </source>
</evidence>
<protein>
    <submittedName>
        <fullName evidence="11">Uncharacterized protein LOC117566642</fullName>
    </submittedName>
</protein>
<evidence type="ECO:0000256" key="2">
    <source>
        <dbReference type="ARBA" id="ARBA00022475"/>
    </source>
</evidence>
<feature type="transmembrane region" description="Helical" evidence="8">
    <location>
        <begin position="567"/>
        <end position="585"/>
    </location>
</feature>
<evidence type="ECO:0000313" key="11">
    <source>
        <dbReference type="RefSeq" id="XP_051859941.1"/>
    </source>
</evidence>
<evidence type="ECO:0000256" key="8">
    <source>
        <dbReference type="SAM" id="Phobius"/>
    </source>
</evidence>
<evidence type="ECO:0000313" key="10">
    <source>
        <dbReference type="Proteomes" id="UP000515160"/>
    </source>
</evidence>
<keyword evidence="7" id="KW-0325">Glycoprotein</keyword>
<evidence type="ECO:0000256" key="9">
    <source>
        <dbReference type="SAM" id="SignalP"/>
    </source>
</evidence>
<keyword evidence="4 8" id="KW-1133">Transmembrane helix</keyword>
<dbReference type="PANTHER" id="PTHR42643:SF41">
    <property type="entry name" value="IONOTROPIC RECEPTOR 20A-RELATED"/>
    <property type="match status" value="1"/>
</dbReference>
<dbReference type="OrthoDB" id="7851868at2759"/>
<gene>
    <name evidence="11" type="primary">LOC117566642</name>
</gene>